<gene>
    <name evidence="1" type="ORF">MLD38_032390</name>
</gene>
<organism evidence="1 2">
    <name type="scientific">Melastoma candidum</name>
    <dbReference type="NCBI Taxonomy" id="119954"/>
    <lineage>
        <taxon>Eukaryota</taxon>
        <taxon>Viridiplantae</taxon>
        <taxon>Streptophyta</taxon>
        <taxon>Embryophyta</taxon>
        <taxon>Tracheophyta</taxon>
        <taxon>Spermatophyta</taxon>
        <taxon>Magnoliopsida</taxon>
        <taxon>eudicotyledons</taxon>
        <taxon>Gunneridae</taxon>
        <taxon>Pentapetalae</taxon>
        <taxon>rosids</taxon>
        <taxon>malvids</taxon>
        <taxon>Myrtales</taxon>
        <taxon>Melastomataceae</taxon>
        <taxon>Melastomatoideae</taxon>
        <taxon>Melastomateae</taxon>
        <taxon>Melastoma</taxon>
    </lineage>
</organism>
<comment type="caution">
    <text evidence="1">The sequence shown here is derived from an EMBL/GenBank/DDBJ whole genome shotgun (WGS) entry which is preliminary data.</text>
</comment>
<evidence type="ECO:0000313" key="2">
    <source>
        <dbReference type="Proteomes" id="UP001057402"/>
    </source>
</evidence>
<name>A0ACB9M3G3_9MYRT</name>
<keyword evidence="2" id="KW-1185">Reference proteome</keyword>
<proteinExistence type="predicted"/>
<dbReference type="EMBL" id="CM042889">
    <property type="protein sequence ID" value="KAI4318718.1"/>
    <property type="molecule type" value="Genomic_DNA"/>
</dbReference>
<protein>
    <submittedName>
        <fullName evidence="1">Uncharacterized protein</fullName>
    </submittedName>
</protein>
<sequence>MSAATATVHHIPMSVKALSESPGLTSIPSDYAFASAADDYDLPLYTKDHDSIPVIDFSLLLSEDPGRRSKAIVQLGRACQDWGFFMVINHGIPETLMEAIIGVCRGFFDLSEDDKREFHAKHVLDPIRFGTSFNASVEKVFFWRDFLKVMVHPKFHSPSKPENFSDVLSEYCEKVRNLVKGLLGGISESLGLEWEYLSKVLDMESSLQILTANLYPPCPQPELAMGMPPHSDHGLLTMLVQNGIGGLQVFHGGKWVMVDAIPGAFLVNTGDHLEIATNGKYKSVLHRAVVNNHATRMSISVASGPSPDTLVSPIEGLLEQTGNRAAYLGMKYKDYLELQQSNVLDGKSCLDRVKITRAPHGLI</sequence>
<evidence type="ECO:0000313" key="1">
    <source>
        <dbReference type="EMBL" id="KAI4318718.1"/>
    </source>
</evidence>
<dbReference type="Proteomes" id="UP001057402">
    <property type="component" value="Chromosome 10"/>
</dbReference>
<reference evidence="2" key="1">
    <citation type="journal article" date="2023" name="Front. Plant Sci.">
        <title>Chromosomal-level genome assembly of Melastoma candidum provides insights into trichome evolution.</title>
        <authorList>
            <person name="Zhong Y."/>
            <person name="Wu W."/>
            <person name="Sun C."/>
            <person name="Zou P."/>
            <person name="Liu Y."/>
            <person name="Dai S."/>
            <person name="Zhou R."/>
        </authorList>
    </citation>
    <scope>NUCLEOTIDE SEQUENCE [LARGE SCALE GENOMIC DNA]</scope>
</reference>
<accession>A0ACB9M3G3</accession>